<evidence type="ECO:0000256" key="4">
    <source>
        <dbReference type="ARBA" id="ARBA00023163"/>
    </source>
</evidence>
<comment type="caution">
    <text evidence="8">The sequence shown here is derived from an EMBL/GenBank/DDBJ whole genome shotgun (WGS) entry which is preliminary data.</text>
</comment>
<dbReference type="InterPro" id="IPR051677">
    <property type="entry name" value="AfsR-DnrI-RedD_regulator"/>
</dbReference>
<accession>A0A317DMV0</accession>
<keyword evidence="4" id="KW-0804">Transcription</keyword>
<dbReference type="InterPro" id="IPR036388">
    <property type="entry name" value="WH-like_DNA-bd_sf"/>
</dbReference>
<evidence type="ECO:0000256" key="6">
    <source>
        <dbReference type="SAM" id="MobiDB-lite"/>
    </source>
</evidence>
<dbReference type="PANTHER" id="PTHR35807">
    <property type="entry name" value="TRANSCRIPTIONAL REGULATOR REDD-RELATED"/>
    <property type="match status" value="1"/>
</dbReference>
<dbReference type="SUPFAM" id="SSF48452">
    <property type="entry name" value="TPR-like"/>
    <property type="match status" value="1"/>
</dbReference>
<evidence type="ECO:0000259" key="7">
    <source>
        <dbReference type="PROSITE" id="PS51755"/>
    </source>
</evidence>
<dbReference type="SMART" id="SM00862">
    <property type="entry name" value="Trans_reg_C"/>
    <property type="match status" value="1"/>
</dbReference>
<comment type="similarity">
    <text evidence="1">Belongs to the AfsR/DnrI/RedD regulatory family.</text>
</comment>
<feature type="compositionally biased region" description="Pro residues" evidence="6">
    <location>
        <begin position="263"/>
        <end position="274"/>
    </location>
</feature>
<dbReference type="Gene3D" id="1.25.40.10">
    <property type="entry name" value="Tetratricopeptide repeat domain"/>
    <property type="match status" value="1"/>
</dbReference>
<evidence type="ECO:0000256" key="1">
    <source>
        <dbReference type="ARBA" id="ARBA00005820"/>
    </source>
</evidence>
<reference evidence="8 9" key="1">
    <citation type="submission" date="2018-05" db="EMBL/GenBank/DDBJ databases">
        <title>Micromonosporas from Atacama Desert.</title>
        <authorList>
            <person name="Carro L."/>
            <person name="Golinska P."/>
            <person name="Klenk H.-P."/>
            <person name="Goodfellow M."/>
        </authorList>
    </citation>
    <scope>NUCLEOTIDE SEQUENCE [LARGE SCALE GENOMIC DNA]</scope>
    <source>
        <strain evidence="8 9">4G51</strain>
    </source>
</reference>
<sequence>MTSQTSVRFGVLGPVEAVGERGPVPLKGTRQRAVLARLLVARGRLVPVDRLVGDLWAEPPEGAVAAIRTFVADLRRALEPDRPPRQPARLLVTTPPGYALAAASDAVDAWRFETAVAGAGALLAAGRPGPALAGLDAALALWRGPAYAEFADQGWARGEINRLDELRMLAVERRAEALLALGRAAEAASDLRAHTTAQPLREDAWHLLAVALYRAGRQGDALAALRRARETLVGELGLDPGPRLRQLEADILAQAPHLRPTPVTGPVPGEPPTLAPAGAAVSTPAGAAVSTPAGGALPAAGAAVPTPAGGEPSVPVSGERRPFVGRGAELAGLVRAADEVARRGRPGLALVSAEAGGGKTALAEALTERLAAAGWSTAWGRSPEYDGAPVAWPWAQVTAALTAGSSPPDPGSPATAADAGSGPDAPTGATGGPSPAGDAAAAADPAVDRFRLHRAAATRLAAAAGRRPVLVVLDDLHRADADTLDLLTALLAGPEPVTGPVFVVGTFRATEISPGLTATLARLARTEPVRVYLGGLSEAATGEVAGAVVGRELEPSTVRLLHRRSGGNPFFVRELARLLAAEGDAALAAVPAGVRDVIRHRLGQLPEATRTVLRQAAVIGRDVDPEVLAAVAGEDAMLDALDRAGPAGFLTGPGTRFTHILVRDTLYGDLSAPRRARWHTEVGEAIERLRPDDVAALAHHFTQAGGRATAPRAARYATAAAERAERRRNPHEAARLWQQAVAAHDRAGGQDVRGRLGAVMGLGRALAVTGHLAQTRRLRAEAVASVERIDDPVLTGTVLAAFDVPAVWTRNDDEDLSRRVVEAAERTLAVLPAEQAEQRSRLLSTLALELRGTTTDRGRRAAAEAEAIARRLGDPALLAFALNARFMHTFRRTGLAPERARLGAELVDLAAPHQLVTFEVLGHLIGLQARCGLGDLAAADAHARAADRLAERYELPLVGVFTRWYAALRPAVDGDRAAAEVAYRAAEARLAGSGIPGMAHGLLPLALLGLRLSTKDDERPLLTAGADWGPYEPWVRPLVRLAAGRPAEAAAALRALPETPHDLLSEARLCLAARAALALDDRPRIARLYPELLPAADELAGAGSGALTLGPVARYLGELATALGRPDEAAAHQRTARRFRVPEVR</sequence>
<dbReference type="PROSITE" id="PS51755">
    <property type="entry name" value="OMPR_PHOB"/>
    <property type="match status" value="1"/>
</dbReference>
<feature type="DNA-binding region" description="OmpR/PhoB-type" evidence="5">
    <location>
        <begin position="1"/>
        <end position="102"/>
    </location>
</feature>
<dbReference type="PANTHER" id="PTHR35807:SF1">
    <property type="entry name" value="TRANSCRIPTIONAL REGULATOR REDD"/>
    <property type="match status" value="1"/>
</dbReference>
<feature type="compositionally biased region" description="Low complexity" evidence="6">
    <location>
        <begin position="402"/>
        <end position="442"/>
    </location>
</feature>
<evidence type="ECO:0000313" key="8">
    <source>
        <dbReference type="EMBL" id="PWR15520.1"/>
    </source>
</evidence>
<dbReference type="InterPro" id="IPR016032">
    <property type="entry name" value="Sig_transdc_resp-reg_C-effctor"/>
</dbReference>
<dbReference type="InterPro" id="IPR027417">
    <property type="entry name" value="P-loop_NTPase"/>
</dbReference>
<dbReference type="SMART" id="SM01043">
    <property type="entry name" value="BTAD"/>
    <property type="match status" value="1"/>
</dbReference>
<evidence type="ECO:0000256" key="3">
    <source>
        <dbReference type="ARBA" id="ARBA00023125"/>
    </source>
</evidence>
<dbReference type="SUPFAM" id="SSF52540">
    <property type="entry name" value="P-loop containing nucleoside triphosphate hydrolases"/>
    <property type="match status" value="1"/>
</dbReference>
<dbReference type="OrthoDB" id="134712at2"/>
<dbReference type="InterPro" id="IPR041664">
    <property type="entry name" value="AAA_16"/>
</dbReference>
<dbReference type="Pfam" id="PF00486">
    <property type="entry name" value="Trans_reg_C"/>
    <property type="match status" value="1"/>
</dbReference>
<feature type="domain" description="OmpR/PhoB-type" evidence="7">
    <location>
        <begin position="1"/>
        <end position="102"/>
    </location>
</feature>
<evidence type="ECO:0000256" key="5">
    <source>
        <dbReference type="PROSITE-ProRule" id="PRU01091"/>
    </source>
</evidence>
<evidence type="ECO:0000256" key="2">
    <source>
        <dbReference type="ARBA" id="ARBA00023015"/>
    </source>
</evidence>
<keyword evidence="3 5" id="KW-0238">DNA-binding</keyword>
<dbReference type="Proteomes" id="UP000246050">
    <property type="component" value="Unassembled WGS sequence"/>
</dbReference>
<dbReference type="CDD" id="cd15831">
    <property type="entry name" value="BTAD"/>
    <property type="match status" value="1"/>
</dbReference>
<dbReference type="InterPro" id="IPR001867">
    <property type="entry name" value="OmpR/PhoB-type_DNA-bd"/>
</dbReference>
<dbReference type="GO" id="GO:0006355">
    <property type="term" value="P:regulation of DNA-templated transcription"/>
    <property type="evidence" value="ECO:0007669"/>
    <property type="project" value="InterPro"/>
</dbReference>
<protein>
    <submittedName>
        <fullName evidence="8">SARP family transcriptional regulator</fullName>
    </submittedName>
</protein>
<evidence type="ECO:0000313" key="9">
    <source>
        <dbReference type="Proteomes" id="UP000246050"/>
    </source>
</evidence>
<feature type="region of interest" description="Disordered" evidence="6">
    <location>
        <begin position="401"/>
        <end position="442"/>
    </location>
</feature>
<proteinExistence type="inferred from homology"/>
<dbReference type="InterPro" id="IPR005158">
    <property type="entry name" value="BTAD"/>
</dbReference>
<dbReference type="Pfam" id="PF03704">
    <property type="entry name" value="BTAD"/>
    <property type="match status" value="1"/>
</dbReference>
<dbReference type="GO" id="GO:0000160">
    <property type="term" value="P:phosphorelay signal transduction system"/>
    <property type="evidence" value="ECO:0007669"/>
    <property type="project" value="InterPro"/>
</dbReference>
<dbReference type="SUPFAM" id="SSF46894">
    <property type="entry name" value="C-terminal effector domain of the bipartite response regulators"/>
    <property type="match status" value="1"/>
</dbReference>
<dbReference type="EMBL" id="QGKS01000181">
    <property type="protein sequence ID" value="PWR15520.1"/>
    <property type="molecule type" value="Genomic_DNA"/>
</dbReference>
<gene>
    <name evidence="8" type="ORF">DKT69_10560</name>
</gene>
<keyword evidence="2" id="KW-0805">Transcription regulation</keyword>
<dbReference type="FunFam" id="1.25.40.10:FF:000222">
    <property type="entry name" value="SARP family transcriptional regulator"/>
    <property type="match status" value="1"/>
</dbReference>
<dbReference type="Gene3D" id="1.10.10.10">
    <property type="entry name" value="Winged helix-like DNA-binding domain superfamily/Winged helix DNA-binding domain"/>
    <property type="match status" value="1"/>
</dbReference>
<dbReference type="RefSeq" id="WP_109801382.1">
    <property type="nucleotide sequence ID" value="NZ_QGKS01000181.1"/>
</dbReference>
<dbReference type="AlphaFoldDB" id="A0A317DMV0"/>
<dbReference type="GO" id="GO:0003677">
    <property type="term" value="F:DNA binding"/>
    <property type="evidence" value="ECO:0007669"/>
    <property type="project" value="UniProtKB-UniRule"/>
</dbReference>
<name>A0A317DMV0_9ACTN</name>
<feature type="region of interest" description="Disordered" evidence="6">
    <location>
        <begin position="258"/>
        <end position="279"/>
    </location>
</feature>
<dbReference type="Pfam" id="PF13191">
    <property type="entry name" value="AAA_16"/>
    <property type="match status" value="1"/>
</dbReference>
<organism evidence="8 9">
    <name type="scientific">Micromonospora sicca</name>
    <dbReference type="NCBI Taxonomy" id="2202420"/>
    <lineage>
        <taxon>Bacteria</taxon>
        <taxon>Bacillati</taxon>
        <taxon>Actinomycetota</taxon>
        <taxon>Actinomycetes</taxon>
        <taxon>Micromonosporales</taxon>
        <taxon>Micromonosporaceae</taxon>
        <taxon>Micromonospora</taxon>
    </lineage>
</organism>
<dbReference type="InterPro" id="IPR011990">
    <property type="entry name" value="TPR-like_helical_dom_sf"/>
</dbReference>